<dbReference type="PANTHER" id="PTHR44846">
    <property type="entry name" value="MANNOSYL-D-GLYCERATE TRANSPORT/METABOLISM SYSTEM REPRESSOR MNGR-RELATED"/>
    <property type="match status" value="1"/>
</dbReference>
<keyword evidence="4" id="KW-0804">Transcription</keyword>
<proteinExistence type="predicted"/>
<dbReference type="GO" id="GO:0003677">
    <property type="term" value="F:DNA binding"/>
    <property type="evidence" value="ECO:0007669"/>
    <property type="project" value="UniProtKB-KW"/>
</dbReference>
<evidence type="ECO:0000256" key="1">
    <source>
        <dbReference type="ARBA" id="ARBA00022491"/>
    </source>
</evidence>
<dbReference type="CDD" id="cd07377">
    <property type="entry name" value="WHTH_GntR"/>
    <property type="match status" value="1"/>
</dbReference>
<dbReference type="InterPro" id="IPR028978">
    <property type="entry name" value="Chorismate_lyase_/UTRA_dom_sf"/>
</dbReference>
<evidence type="ECO:0000256" key="2">
    <source>
        <dbReference type="ARBA" id="ARBA00023015"/>
    </source>
</evidence>
<keyword evidence="2" id="KW-0805">Transcription regulation</keyword>
<name>A0A0H2QNM2_9ENTE</name>
<evidence type="ECO:0000256" key="4">
    <source>
        <dbReference type="ARBA" id="ARBA00023163"/>
    </source>
</evidence>
<evidence type="ECO:0000256" key="3">
    <source>
        <dbReference type="ARBA" id="ARBA00023125"/>
    </source>
</evidence>
<dbReference type="SUPFAM" id="SSF46785">
    <property type="entry name" value="Winged helix' DNA-binding domain"/>
    <property type="match status" value="1"/>
</dbReference>
<dbReference type="SMART" id="SM00345">
    <property type="entry name" value="HTH_GNTR"/>
    <property type="match status" value="1"/>
</dbReference>
<dbReference type="InterPro" id="IPR000524">
    <property type="entry name" value="Tscrpt_reg_HTH_GntR"/>
</dbReference>
<reference evidence="6" key="1">
    <citation type="submission" date="2017-04" db="EMBL/GenBank/DDBJ databases">
        <title>Function of individual gut microbiota members based on whole genome sequencing of pure cultures obtained from chicken caecum.</title>
        <authorList>
            <person name="Medvecky M."/>
            <person name="Cejkova D."/>
            <person name="Polansky O."/>
            <person name="Karasova D."/>
            <person name="Kubasova T."/>
            <person name="Cizek A."/>
            <person name="Rychlik I."/>
        </authorList>
    </citation>
    <scope>NUCLEOTIDE SEQUENCE [LARGE SCALE GENOMIC DNA]</scope>
    <source>
        <strain evidence="6">An144</strain>
    </source>
</reference>
<dbReference type="InterPro" id="IPR036390">
    <property type="entry name" value="WH_DNA-bd_sf"/>
</dbReference>
<dbReference type="PRINTS" id="PR00035">
    <property type="entry name" value="HTHGNTR"/>
</dbReference>
<dbReference type="PANTHER" id="PTHR44846:SF5">
    <property type="entry name" value="HTH-TYPE TRANSCRIPTIONAL REGULATOR GMUR"/>
    <property type="match status" value="1"/>
</dbReference>
<comment type="caution">
    <text evidence="5">The sequence shown here is derived from an EMBL/GenBank/DDBJ whole genome shotgun (WGS) entry which is preliminary data.</text>
</comment>
<dbReference type="AlphaFoldDB" id="A0A0H2QNM2"/>
<organism evidence="5 6">
    <name type="scientific">Enterococcus cecorum</name>
    <dbReference type="NCBI Taxonomy" id="44008"/>
    <lineage>
        <taxon>Bacteria</taxon>
        <taxon>Bacillati</taxon>
        <taxon>Bacillota</taxon>
        <taxon>Bacilli</taxon>
        <taxon>Lactobacillales</taxon>
        <taxon>Enterococcaceae</taxon>
        <taxon>Enterococcus</taxon>
    </lineage>
</organism>
<dbReference type="Pfam" id="PF07702">
    <property type="entry name" value="UTRA"/>
    <property type="match status" value="1"/>
</dbReference>
<dbReference type="Gene3D" id="1.10.10.10">
    <property type="entry name" value="Winged helix-like DNA-binding domain superfamily/Winged helix DNA-binding domain"/>
    <property type="match status" value="1"/>
</dbReference>
<dbReference type="Gene3D" id="3.40.1410.10">
    <property type="entry name" value="Chorismate lyase-like"/>
    <property type="match status" value="1"/>
</dbReference>
<accession>A0A0H2QNM2</accession>
<dbReference type="SMART" id="SM00866">
    <property type="entry name" value="UTRA"/>
    <property type="match status" value="1"/>
</dbReference>
<evidence type="ECO:0000313" key="5">
    <source>
        <dbReference type="EMBL" id="OUQ11948.1"/>
    </source>
</evidence>
<dbReference type="SUPFAM" id="SSF64288">
    <property type="entry name" value="Chorismate lyase-like"/>
    <property type="match status" value="1"/>
</dbReference>
<keyword evidence="3" id="KW-0238">DNA-binding</keyword>
<sequence>MSRSGYYHRVAEDLISRIEDGEFTPGDPLPKQIELAASYQTSRLTIQKAIQILITEGYVYVKKGNGTFVKTENKQSSIMQSNINECIGLTAKFKGIMDINNKVISFHVRQADDDECEKLELPEGSRVYDIIRLRYLNSQPFRLEYIIMPVNIVKNLDQSVVEKSLYDYISNSLSLKIGSALRKIKADRSDQYDHDFLDCQEADPVLEVEQVVSLKDGRPFEFSQLRYRYDKGQLISNHVIE</sequence>
<dbReference type="GO" id="GO:0003700">
    <property type="term" value="F:DNA-binding transcription factor activity"/>
    <property type="evidence" value="ECO:0007669"/>
    <property type="project" value="InterPro"/>
</dbReference>
<gene>
    <name evidence="5" type="ORF">B5E88_01055</name>
</gene>
<dbReference type="EMBL" id="NFLC01000001">
    <property type="protein sequence ID" value="OUQ11948.1"/>
    <property type="molecule type" value="Genomic_DNA"/>
</dbReference>
<dbReference type="RefSeq" id="WP_016252256.1">
    <property type="nucleotide sequence ID" value="NZ_CP010060.1"/>
</dbReference>
<dbReference type="GO" id="GO:0045892">
    <property type="term" value="P:negative regulation of DNA-templated transcription"/>
    <property type="evidence" value="ECO:0007669"/>
    <property type="project" value="TreeGrafter"/>
</dbReference>
<dbReference type="InterPro" id="IPR036388">
    <property type="entry name" value="WH-like_DNA-bd_sf"/>
</dbReference>
<evidence type="ECO:0000313" key="6">
    <source>
        <dbReference type="Proteomes" id="UP000196074"/>
    </source>
</evidence>
<dbReference type="InterPro" id="IPR050679">
    <property type="entry name" value="Bact_HTH_transcr_reg"/>
</dbReference>
<dbReference type="FunFam" id="3.40.1410.10:FF:000008">
    <property type="entry name" value="Transcriptional regulator, GntR family"/>
    <property type="match status" value="1"/>
</dbReference>
<protein>
    <submittedName>
        <fullName evidence="5">Uncharacterized protein</fullName>
    </submittedName>
</protein>
<keyword evidence="1" id="KW-0678">Repressor</keyword>
<dbReference type="Pfam" id="PF00392">
    <property type="entry name" value="GntR"/>
    <property type="match status" value="1"/>
</dbReference>
<dbReference type="PROSITE" id="PS50949">
    <property type="entry name" value="HTH_GNTR"/>
    <property type="match status" value="1"/>
</dbReference>
<dbReference type="GeneID" id="60871759"/>
<dbReference type="InterPro" id="IPR011663">
    <property type="entry name" value="UTRA"/>
</dbReference>
<dbReference type="Proteomes" id="UP000196074">
    <property type="component" value="Unassembled WGS sequence"/>
</dbReference>